<evidence type="ECO:0000256" key="3">
    <source>
        <dbReference type="ARBA" id="ARBA00022825"/>
    </source>
</evidence>
<dbReference type="Gene3D" id="3.90.226.10">
    <property type="entry name" value="2-enoyl-CoA Hydratase, Chain A, domain 1"/>
    <property type="match status" value="1"/>
</dbReference>
<evidence type="ECO:0000256" key="2">
    <source>
        <dbReference type="ARBA" id="ARBA00022801"/>
    </source>
</evidence>
<dbReference type="InterPro" id="IPR029045">
    <property type="entry name" value="ClpP/crotonase-like_dom_sf"/>
</dbReference>
<accession>A0A2A4GV35</accession>
<dbReference type="GO" id="GO:0051117">
    <property type="term" value="F:ATPase binding"/>
    <property type="evidence" value="ECO:0007669"/>
    <property type="project" value="TreeGrafter"/>
</dbReference>
<evidence type="ECO:0000256" key="1">
    <source>
        <dbReference type="ARBA" id="ARBA00022670"/>
    </source>
</evidence>
<evidence type="ECO:0000313" key="6">
    <source>
        <dbReference type="Proteomes" id="UP000218335"/>
    </source>
</evidence>
<dbReference type="Pfam" id="PF00574">
    <property type="entry name" value="CLP_protease"/>
    <property type="match status" value="1"/>
</dbReference>
<evidence type="ECO:0000313" key="5">
    <source>
        <dbReference type="EMBL" id="PCF54107.1"/>
    </source>
</evidence>
<feature type="region of interest" description="Disordered" evidence="4">
    <location>
        <begin position="215"/>
        <end position="234"/>
    </location>
</feature>
<dbReference type="NCBIfam" id="NF045542">
    <property type="entry name" value="Clp_rel_HeadMat"/>
    <property type="match status" value="1"/>
</dbReference>
<keyword evidence="1" id="KW-0645">Protease</keyword>
<dbReference type="PANTHER" id="PTHR10381:SF70">
    <property type="entry name" value="ATP-DEPENDENT CLP PROTEASE PROTEOLYTIC SUBUNIT"/>
    <property type="match status" value="1"/>
</dbReference>
<gene>
    <name evidence="5" type="ORF">B5C08_11650</name>
</gene>
<dbReference type="GO" id="GO:0004252">
    <property type="term" value="F:serine-type endopeptidase activity"/>
    <property type="evidence" value="ECO:0007669"/>
    <property type="project" value="TreeGrafter"/>
</dbReference>
<keyword evidence="3" id="KW-0720">Serine protease</keyword>
<feature type="region of interest" description="Disordered" evidence="4">
    <location>
        <begin position="250"/>
        <end position="277"/>
    </location>
</feature>
<dbReference type="InterPro" id="IPR023562">
    <property type="entry name" value="ClpP/TepA"/>
</dbReference>
<sequence length="277" mass="30869">MNLKEVKKMDKVAPKFKNEIKNDTHILTLNGVVASDDFDDTISSKFVEESLKNTNKNIVIKLASGGGDAFEGINIYNYLKGLDNHITVEITSIAASAASIIAMAADKVVMHTGANMMIHEASTFAFGNKSDIKKTLNALESVDASLVDIYYNKTGIDKETLSEMISNETWMTADEAIKQKFADEKYSKKEVTNMDKGRLVASLKEQQKLLAQMISNVSEEETSDKPESTDTLEERVVEIEDNLKIIKSRLDGLEKDKSGEDEPPQQQPQNKFNRFAF</sequence>
<proteinExistence type="predicted"/>
<protein>
    <submittedName>
        <fullName evidence="5">Peptidase</fullName>
    </submittedName>
</protein>
<dbReference type="PANTHER" id="PTHR10381">
    <property type="entry name" value="ATP-DEPENDENT CLP PROTEASE PROTEOLYTIC SUBUNIT"/>
    <property type="match status" value="1"/>
</dbReference>
<dbReference type="GO" id="GO:0004176">
    <property type="term" value="F:ATP-dependent peptidase activity"/>
    <property type="evidence" value="ECO:0007669"/>
    <property type="project" value="TreeGrafter"/>
</dbReference>
<dbReference type="GO" id="GO:0009368">
    <property type="term" value="C:endopeptidase Clp complex"/>
    <property type="evidence" value="ECO:0007669"/>
    <property type="project" value="TreeGrafter"/>
</dbReference>
<dbReference type="AlphaFoldDB" id="A0A2A4GV35"/>
<organism evidence="5 6">
    <name type="scientific">Staphylococcus delphini</name>
    <dbReference type="NCBI Taxonomy" id="53344"/>
    <lineage>
        <taxon>Bacteria</taxon>
        <taxon>Bacillati</taxon>
        <taxon>Bacillota</taxon>
        <taxon>Bacilli</taxon>
        <taxon>Bacillales</taxon>
        <taxon>Staphylococcaceae</taxon>
        <taxon>Staphylococcus</taxon>
        <taxon>Staphylococcus intermedius group</taxon>
    </lineage>
</organism>
<dbReference type="GO" id="GO:0006515">
    <property type="term" value="P:protein quality control for misfolded or incompletely synthesized proteins"/>
    <property type="evidence" value="ECO:0007669"/>
    <property type="project" value="TreeGrafter"/>
</dbReference>
<dbReference type="Proteomes" id="UP000218335">
    <property type="component" value="Unassembled WGS sequence"/>
</dbReference>
<evidence type="ECO:0000256" key="4">
    <source>
        <dbReference type="SAM" id="MobiDB-lite"/>
    </source>
</evidence>
<reference evidence="5 6" key="1">
    <citation type="journal article" date="2017" name="PLoS ONE">
        <title>Development of a real-time PCR for detection of Staphylococcus pseudintermedius using a novel automated comparison of whole-genome sequences.</title>
        <authorList>
            <person name="Verstappen K.M."/>
            <person name="Huijbregts L."/>
            <person name="Spaninks M."/>
            <person name="Wagenaar J.A."/>
            <person name="Fluit A.C."/>
            <person name="Duim B."/>
        </authorList>
    </citation>
    <scope>NUCLEOTIDE SEQUENCE [LARGE SCALE GENOMIC DNA]</scope>
    <source>
        <strain evidence="5 6">215070706401-1</strain>
    </source>
</reference>
<comment type="caution">
    <text evidence="5">The sequence shown here is derived from an EMBL/GenBank/DDBJ whole genome shotgun (WGS) entry which is preliminary data.</text>
</comment>
<feature type="compositionally biased region" description="Basic and acidic residues" evidence="4">
    <location>
        <begin position="223"/>
        <end position="234"/>
    </location>
</feature>
<feature type="compositionally biased region" description="Polar residues" evidence="4">
    <location>
        <begin position="267"/>
        <end position="277"/>
    </location>
</feature>
<dbReference type="CDD" id="cd07016">
    <property type="entry name" value="S14_ClpP_1"/>
    <property type="match status" value="1"/>
</dbReference>
<keyword evidence="2" id="KW-0378">Hydrolase</keyword>
<dbReference type="EMBL" id="MWUU01000019">
    <property type="protein sequence ID" value="PCF54107.1"/>
    <property type="molecule type" value="Genomic_DNA"/>
</dbReference>
<dbReference type="SUPFAM" id="SSF52096">
    <property type="entry name" value="ClpP/crotonase"/>
    <property type="match status" value="1"/>
</dbReference>
<name>A0A2A4GV35_9STAP</name>
<feature type="compositionally biased region" description="Basic and acidic residues" evidence="4">
    <location>
        <begin position="250"/>
        <end position="260"/>
    </location>
</feature>